<dbReference type="Proteomes" id="UP000275846">
    <property type="component" value="Unassembled WGS sequence"/>
</dbReference>
<reference evidence="4 5" key="2">
    <citation type="submission" date="2018-11" db="EMBL/GenBank/DDBJ databases">
        <authorList>
            <consortium name="Pathogen Informatics"/>
        </authorList>
    </citation>
    <scope>NUCLEOTIDE SEQUENCE [LARGE SCALE GENOMIC DNA]</scope>
    <source>
        <strain evidence="4 5">NST_G2</strain>
    </source>
</reference>
<protein>
    <submittedName>
        <fullName evidence="6">Rho-GAP domain-containing protein</fullName>
    </submittedName>
</protein>
<dbReference type="InterPro" id="IPR000198">
    <property type="entry name" value="RhoGAP_dom"/>
</dbReference>
<evidence type="ECO:0000313" key="5">
    <source>
        <dbReference type="Proteomes" id="UP000275846"/>
    </source>
</evidence>
<dbReference type="GO" id="GO:0005096">
    <property type="term" value="F:GTPase activator activity"/>
    <property type="evidence" value="ECO:0007669"/>
    <property type="project" value="UniProtKB-KW"/>
</dbReference>
<dbReference type="AlphaFoldDB" id="A0A183SGR2"/>
<dbReference type="EMBL" id="UYSU01032533">
    <property type="protein sequence ID" value="VDL89795.1"/>
    <property type="molecule type" value="Genomic_DNA"/>
</dbReference>
<dbReference type="CDD" id="cd00159">
    <property type="entry name" value="RhoGAP"/>
    <property type="match status" value="1"/>
</dbReference>
<dbReference type="GO" id="GO:0005737">
    <property type="term" value="C:cytoplasm"/>
    <property type="evidence" value="ECO:0007669"/>
    <property type="project" value="TreeGrafter"/>
</dbReference>
<evidence type="ECO:0000256" key="2">
    <source>
        <dbReference type="SAM" id="SignalP"/>
    </source>
</evidence>
<dbReference type="STRING" id="70667.A0A183SGR2"/>
<keyword evidence="5" id="KW-1185">Reference proteome</keyword>
<name>A0A183SGR2_SCHSO</name>
<dbReference type="GO" id="GO:0007165">
    <property type="term" value="P:signal transduction"/>
    <property type="evidence" value="ECO:0007669"/>
    <property type="project" value="InterPro"/>
</dbReference>
<dbReference type="PANTHER" id="PTHR23176">
    <property type="entry name" value="RHO/RAC/CDC GTPASE-ACTIVATING PROTEIN"/>
    <property type="match status" value="1"/>
</dbReference>
<evidence type="ECO:0000256" key="1">
    <source>
        <dbReference type="ARBA" id="ARBA00022468"/>
    </source>
</evidence>
<feature type="domain" description="Rho-GAP" evidence="3">
    <location>
        <begin position="31"/>
        <end position="206"/>
    </location>
</feature>
<accession>A0A183SGR2</accession>
<feature type="chain" id="PRO_5043141162" evidence="2">
    <location>
        <begin position="18"/>
        <end position="206"/>
    </location>
</feature>
<dbReference type="Gene3D" id="1.10.555.10">
    <property type="entry name" value="Rho GTPase activation protein"/>
    <property type="match status" value="1"/>
</dbReference>
<dbReference type="OrthoDB" id="185175at2759"/>
<dbReference type="InterPro" id="IPR050729">
    <property type="entry name" value="Rho-GAP"/>
</dbReference>
<organism evidence="6">
    <name type="scientific">Schistocephalus solidus</name>
    <name type="common">Tapeworm</name>
    <dbReference type="NCBI Taxonomy" id="70667"/>
    <lineage>
        <taxon>Eukaryota</taxon>
        <taxon>Metazoa</taxon>
        <taxon>Spiralia</taxon>
        <taxon>Lophotrochozoa</taxon>
        <taxon>Platyhelminthes</taxon>
        <taxon>Cestoda</taxon>
        <taxon>Eucestoda</taxon>
        <taxon>Diphyllobothriidea</taxon>
        <taxon>Diphyllobothriidae</taxon>
        <taxon>Schistocephalus</taxon>
    </lineage>
</organism>
<dbReference type="SUPFAM" id="SSF48350">
    <property type="entry name" value="GTPase activation domain, GAP"/>
    <property type="match status" value="1"/>
</dbReference>
<dbReference type="InterPro" id="IPR008936">
    <property type="entry name" value="Rho_GTPase_activation_prot"/>
</dbReference>
<feature type="signal peptide" evidence="2">
    <location>
        <begin position="1"/>
        <end position="17"/>
    </location>
</feature>
<evidence type="ECO:0000313" key="4">
    <source>
        <dbReference type="EMBL" id="VDL89795.1"/>
    </source>
</evidence>
<dbReference type="SMART" id="SM00324">
    <property type="entry name" value="RhoGAP"/>
    <property type="match status" value="1"/>
</dbReference>
<gene>
    <name evidence="4" type="ORF">SSLN_LOCUS3410</name>
</gene>
<evidence type="ECO:0000313" key="6">
    <source>
        <dbReference type="WBParaSite" id="SSLN_0000351301-mRNA-1"/>
    </source>
</evidence>
<evidence type="ECO:0000259" key="3">
    <source>
        <dbReference type="PROSITE" id="PS50238"/>
    </source>
</evidence>
<keyword evidence="1" id="KW-0343">GTPase activation</keyword>
<keyword evidence="2" id="KW-0732">Signal</keyword>
<sequence>MFLCMVLISLNCNSALLKQKNDVEDTRTFGVPLSCLLNLPSVNIPRIVTNICEFLLKYGLCVEGIFRVNGSAKKICSLKSLFDVSPDFNLTNSYVHDIHAICGVFKLFLREIPDGLVPALPTKSVIKVLMILDTLAEENYILLKYICSFLRKFLAHESVNKMPASNLGIVFGPSLNLSLINLIIYSLVNLWFAHKILTDNEIWRLE</sequence>
<dbReference type="PROSITE" id="PS50238">
    <property type="entry name" value="RHOGAP"/>
    <property type="match status" value="1"/>
</dbReference>
<dbReference type="WBParaSite" id="SSLN_0000351301-mRNA-1">
    <property type="protein sequence ID" value="SSLN_0000351301-mRNA-1"/>
    <property type="gene ID" value="SSLN_0000351301"/>
</dbReference>
<dbReference type="Pfam" id="PF00620">
    <property type="entry name" value="RhoGAP"/>
    <property type="match status" value="1"/>
</dbReference>
<reference evidence="6" key="1">
    <citation type="submission" date="2016-06" db="UniProtKB">
        <authorList>
            <consortium name="WormBaseParasite"/>
        </authorList>
    </citation>
    <scope>IDENTIFICATION</scope>
</reference>
<dbReference type="PANTHER" id="PTHR23176:SF129">
    <property type="entry name" value="RHO GTPASE ACTIVATING PROTEIN AT 16F, ISOFORM E-RELATED"/>
    <property type="match status" value="1"/>
</dbReference>
<proteinExistence type="predicted"/>